<evidence type="ECO:0000313" key="1">
    <source>
        <dbReference type="EMBL" id="KAL3582309.1"/>
    </source>
</evidence>
<proteinExistence type="predicted"/>
<evidence type="ECO:0000313" key="2">
    <source>
        <dbReference type="Proteomes" id="UP000309997"/>
    </source>
</evidence>
<dbReference type="Proteomes" id="UP000309997">
    <property type="component" value="Unassembled WGS sequence"/>
</dbReference>
<sequence length="743" mass="83234">MMSNGIMERAEKSLGRGFDLTSDFRLKFCKGEKRLVFLNEAEKKELKVPGFGVIKDVSADIKCDKGDRIRYQSDILEFHQVFYESSRRFLFLIPVTDVGTWGYKFTSSEIVQMSELFNQKASAPGKIPSGLFNSMFGFEGCTWAADAANTKCLGLDGYFIYLCSFRIDRYPLVLRDEVRKAVPSSWDPCALARFIEKYGTHIIVGLSIGGQDVVLVRQDNSSNLGPSELKRHLDDLGDQLFTGVCNFTAKARDQKSKTPQAFNVFDPQPVAFDSFSSVRRTKDGITVLCVKKGGDTSVSSHCEWLPTVLSMPDAIQFSLIPITSLLKEVPGIGFLSHAINLYLRYKPPISDLQYFLNFQSLKIWAPVHNDLPLGPSTNLASSSSALHFNLLGPKLYVNTSQVTVGKRPVTGMRFYLEGMKCNRLAIHLQHLANTPSFLANKIDDSIQLWRGTDETDNEGYFEAIHRKKFSHVCTAPVKYDPRWSTREDGAYIVTGAKLQIKNHNSKRVLHLRLLFSKVSHSLIVQSSWAQGSAGFSQRSGLFSAISTSVTGNPGREKPEPVVVDSSVFPSGPPVPVQTQKLLKFVDISHLCRGPQDSPGHWLVTGARLDLDKGKISLQRRSANVVKEKIEEEIAKKLDFHNLPIASSTFRLADLGCSVGPSTFFHVQDLLEAIKQKYEMQFHTSQIPEFQVFFNDQPMNDFNTLFNNLPQERQYFAAGVPGSFYDGLFPESFLHFVHCSISLH</sequence>
<keyword evidence="2" id="KW-1185">Reference proteome</keyword>
<name>A0ACC4BVZ9_POPAL</name>
<dbReference type="EMBL" id="RCHU02000008">
    <property type="protein sequence ID" value="KAL3582309.1"/>
    <property type="molecule type" value="Genomic_DNA"/>
</dbReference>
<gene>
    <name evidence="1" type="ORF">D5086_016641</name>
</gene>
<organism evidence="1 2">
    <name type="scientific">Populus alba</name>
    <name type="common">White poplar</name>
    <dbReference type="NCBI Taxonomy" id="43335"/>
    <lineage>
        <taxon>Eukaryota</taxon>
        <taxon>Viridiplantae</taxon>
        <taxon>Streptophyta</taxon>
        <taxon>Embryophyta</taxon>
        <taxon>Tracheophyta</taxon>
        <taxon>Spermatophyta</taxon>
        <taxon>Magnoliopsida</taxon>
        <taxon>eudicotyledons</taxon>
        <taxon>Gunneridae</taxon>
        <taxon>Pentapetalae</taxon>
        <taxon>rosids</taxon>
        <taxon>fabids</taxon>
        <taxon>Malpighiales</taxon>
        <taxon>Salicaceae</taxon>
        <taxon>Saliceae</taxon>
        <taxon>Populus</taxon>
    </lineage>
</organism>
<accession>A0ACC4BVZ9</accession>
<reference evidence="1 2" key="1">
    <citation type="journal article" date="2024" name="Plant Biotechnol. J.">
        <title>Genome and CRISPR/Cas9 system of a widespread forest tree (Populus alba) in the world.</title>
        <authorList>
            <person name="Liu Y.J."/>
            <person name="Jiang P.F."/>
            <person name="Han X.M."/>
            <person name="Li X.Y."/>
            <person name="Wang H.M."/>
            <person name="Wang Y.J."/>
            <person name="Wang X.X."/>
            <person name="Zeng Q.Y."/>
        </authorList>
    </citation>
    <scope>NUCLEOTIDE SEQUENCE [LARGE SCALE GENOMIC DNA]</scope>
    <source>
        <strain evidence="2">cv. PAL-ZL1</strain>
    </source>
</reference>
<protein>
    <submittedName>
        <fullName evidence="1">Uncharacterized protein</fullName>
    </submittedName>
</protein>
<comment type="caution">
    <text evidence="1">The sequence shown here is derived from an EMBL/GenBank/DDBJ whole genome shotgun (WGS) entry which is preliminary data.</text>
</comment>